<dbReference type="AlphaFoldDB" id="A0A4Y2SGD2"/>
<gene>
    <name evidence="1" type="ORF">AVEN_239525_1</name>
</gene>
<name>A0A4Y2SGD2_ARAVE</name>
<evidence type="ECO:0000313" key="2">
    <source>
        <dbReference type="Proteomes" id="UP000499080"/>
    </source>
</evidence>
<proteinExistence type="predicted"/>
<dbReference type="EMBL" id="BGPR01021480">
    <property type="protein sequence ID" value="GBN86833.1"/>
    <property type="molecule type" value="Genomic_DNA"/>
</dbReference>
<dbReference type="Proteomes" id="UP000499080">
    <property type="component" value="Unassembled WGS sequence"/>
</dbReference>
<accession>A0A4Y2SGD2</accession>
<evidence type="ECO:0000313" key="1">
    <source>
        <dbReference type="EMBL" id="GBN86833.1"/>
    </source>
</evidence>
<sequence length="119" mass="13412">MLNSVDTGTSQTSLQAKDGDRPEVLIQLRHLHTLSLSVIDFIPADSAFFFRVARPDGFGEKECFIRIRTVPAFIVVFEGESEFLSSLKEELGRSRILRLLYSNGLGNQRVKPSHMIWGC</sequence>
<comment type="caution">
    <text evidence="1">The sequence shown here is derived from an EMBL/GenBank/DDBJ whole genome shotgun (WGS) entry which is preliminary data.</text>
</comment>
<protein>
    <submittedName>
        <fullName evidence="1">Uncharacterized protein</fullName>
    </submittedName>
</protein>
<reference evidence="1 2" key="1">
    <citation type="journal article" date="2019" name="Sci. Rep.">
        <title>Orb-weaving spider Araneus ventricosus genome elucidates the spidroin gene catalogue.</title>
        <authorList>
            <person name="Kono N."/>
            <person name="Nakamura H."/>
            <person name="Ohtoshi R."/>
            <person name="Moran D.A.P."/>
            <person name="Shinohara A."/>
            <person name="Yoshida Y."/>
            <person name="Fujiwara M."/>
            <person name="Mori M."/>
            <person name="Tomita M."/>
            <person name="Arakawa K."/>
        </authorList>
    </citation>
    <scope>NUCLEOTIDE SEQUENCE [LARGE SCALE GENOMIC DNA]</scope>
</reference>
<organism evidence="1 2">
    <name type="scientific">Araneus ventricosus</name>
    <name type="common">Orbweaver spider</name>
    <name type="synonym">Epeira ventricosa</name>
    <dbReference type="NCBI Taxonomy" id="182803"/>
    <lineage>
        <taxon>Eukaryota</taxon>
        <taxon>Metazoa</taxon>
        <taxon>Ecdysozoa</taxon>
        <taxon>Arthropoda</taxon>
        <taxon>Chelicerata</taxon>
        <taxon>Arachnida</taxon>
        <taxon>Araneae</taxon>
        <taxon>Araneomorphae</taxon>
        <taxon>Entelegynae</taxon>
        <taxon>Araneoidea</taxon>
        <taxon>Araneidae</taxon>
        <taxon>Araneus</taxon>
    </lineage>
</organism>
<keyword evidence="2" id="KW-1185">Reference proteome</keyword>